<feature type="transmembrane region" description="Helical" evidence="1">
    <location>
        <begin position="96"/>
        <end position="121"/>
    </location>
</feature>
<proteinExistence type="predicted"/>
<feature type="transmembrane region" description="Helical" evidence="1">
    <location>
        <begin position="182"/>
        <end position="210"/>
    </location>
</feature>
<feature type="transmembrane region" description="Helical" evidence="1">
    <location>
        <begin position="30"/>
        <end position="49"/>
    </location>
</feature>
<evidence type="ECO:0000313" key="2">
    <source>
        <dbReference type="EMBL" id="GMN56415.1"/>
    </source>
</evidence>
<dbReference type="AlphaFoldDB" id="A0AA88AQ24"/>
<keyword evidence="1" id="KW-1133">Transmembrane helix</keyword>
<reference evidence="2" key="1">
    <citation type="submission" date="2023-07" db="EMBL/GenBank/DDBJ databases">
        <title>draft genome sequence of fig (Ficus carica).</title>
        <authorList>
            <person name="Takahashi T."/>
            <person name="Nishimura K."/>
        </authorList>
    </citation>
    <scope>NUCLEOTIDE SEQUENCE</scope>
</reference>
<dbReference type="Proteomes" id="UP001187192">
    <property type="component" value="Unassembled WGS sequence"/>
</dbReference>
<organism evidence="2 3">
    <name type="scientific">Ficus carica</name>
    <name type="common">Common fig</name>
    <dbReference type="NCBI Taxonomy" id="3494"/>
    <lineage>
        <taxon>Eukaryota</taxon>
        <taxon>Viridiplantae</taxon>
        <taxon>Streptophyta</taxon>
        <taxon>Embryophyta</taxon>
        <taxon>Tracheophyta</taxon>
        <taxon>Spermatophyta</taxon>
        <taxon>Magnoliopsida</taxon>
        <taxon>eudicotyledons</taxon>
        <taxon>Gunneridae</taxon>
        <taxon>Pentapetalae</taxon>
        <taxon>rosids</taxon>
        <taxon>fabids</taxon>
        <taxon>Rosales</taxon>
        <taxon>Moraceae</taxon>
        <taxon>Ficeae</taxon>
        <taxon>Ficus</taxon>
    </lineage>
</organism>
<dbReference type="PANTHER" id="PTHR33133:SF51">
    <property type="entry name" value="THH1_TOM1_TOM3 DOMAIN-CONTAINING PROTEIN"/>
    <property type="match status" value="1"/>
</dbReference>
<name>A0AA88AQ24_FICCA</name>
<evidence type="ECO:0000256" key="1">
    <source>
        <dbReference type="SAM" id="Phobius"/>
    </source>
</evidence>
<accession>A0AA88AQ24</accession>
<keyword evidence="3" id="KW-1185">Reference proteome</keyword>
<dbReference type="PANTHER" id="PTHR33133">
    <property type="entry name" value="OS08G0107100 PROTEIN-RELATED"/>
    <property type="match status" value="1"/>
</dbReference>
<gene>
    <name evidence="2" type="ORF">TIFTF001_025531</name>
</gene>
<protein>
    <submittedName>
        <fullName evidence="2">Uncharacterized protein</fullName>
    </submittedName>
</protein>
<dbReference type="EMBL" id="BTGU01000063">
    <property type="protein sequence ID" value="GMN56415.1"/>
    <property type="molecule type" value="Genomic_DNA"/>
</dbReference>
<comment type="caution">
    <text evidence="2">The sequence shown here is derived from an EMBL/GenBank/DDBJ whole genome shotgun (WGS) entry which is preliminary data.</text>
</comment>
<keyword evidence="1" id="KW-0472">Membrane</keyword>
<dbReference type="Gramene" id="FCD_00012080-RA">
    <property type="protein sequence ID" value="FCD_00012080-RA:cds"/>
    <property type="gene ID" value="FCD_00012080"/>
</dbReference>
<feature type="transmembrane region" description="Helical" evidence="1">
    <location>
        <begin position="231"/>
        <end position="249"/>
    </location>
</feature>
<feature type="transmembrane region" description="Helical" evidence="1">
    <location>
        <begin position="269"/>
        <end position="295"/>
    </location>
</feature>
<evidence type="ECO:0000313" key="3">
    <source>
        <dbReference type="Proteomes" id="UP001187192"/>
    </source>
</evidence>
<sequence>MDREQEEMQFLGVCGIYKEAYDIVFSWRKIFSKITLALILPLSLIFLIHKEISNILFRNIIINEIDLDQTRVGSPEYDKLSHLISSELITLWLFKIAYFTILLIFSLLSTSAVVYTIACIYTGKEVTFKRVMSVVPKVWKRLMVTFLWTFLAFSAYNITAILIIIVATIYAVSSTYNVDLMIGIILVIVYLLGFVYLGLVWLLACVVSVLEDIRGIEAMSKSKALIRGKTGVGMLIFSKLAISVLMLQFAFQRLVVNGWSLEVVNRVGYGILCLLVLLKLVLFGLVIQTVLYFVCKSYHHENIDKSALSDHLEVYQLLGEYVPLKSKDVQLEQFQV</sequence>
<feature type="transmembrane region" description="Helical" evidence="1">
    <location>
        <begin position="142"/>
        <end position="170"/>
    </location>
</feature>
<keyword evidence="1" id="KW-0812">Transmembrane</keyword>